<evidence type="ECO:0000259" key="1">
    <source>
        <dbReference type="Pfam" id="PF01850"/>
    </source>
</evidence>
<dbReference type="SUPFAM" id="SSF88723">
    <property type="entry name" value="PIN domain-like"/>
    <property type="match status" value="1"/>
</dbReference>
<organism evidence="2 3">
    <name type="scientific">Staphylothermus marinus (strain ATCC 43588 / DSM 3639 / JCM 9404 / F1)</name>
    <dbReference type="NCBI Taxonomy" id="399550"/>
    <lineage>
        <taxon>Archaea</taxon>
        <taxon>Thermoproteota</taxon>
        <taxon>Thermoprotei</taxon>
        <taxon>Desulfurococcales</taxon>
        <taxon>Desulfurococcaceae</taxon>
        <taxon>Staphylothermus</taxon>
    </lineage>
</organism>
<evidence type="ECO:0000313" key="3">
    <source>
        <dbReference type="Proteomes" id="UP000000254"/>
    </source>
</evidence>
<reference evidence="3" key="1">
    <citation type="journal article" date="2009" name="BMC Genomics">
        <title>The complete genome sequence of Staphylothermus marinus reveals differences in sulfur metabolism among heterotrophic Crenarchaeota.</title>
        <authorList>
            <person name="Anderson I.J."/>
            <person name="Dharmarajan L."/>
            <person name="Rodriguez J."/>
            <person name="Hooper S."/>
            <person name="Porat I."/>
            <person name="Ulrich L.E."/>
            <person name="Elkins J.G."/>
            <person name="Mavromatis K."/>
            <person name="Sun H."/>
            <person name="Land M."/>
            <person name="Lapidus A."/>
            <person name="Lucas S."/>
            <person name="Barry K."/>
            <person name="Huber H."/>
            <person name="Zhulin I.B."/>
            <person name="Whitman W.B."/>
            <person name="Mukhopadhyay B."/>
            <person name="Woese C."/>
            <person name="Bristow J."/>
            <person name="Kyrpides N."/>
        </authorList>
    </citation>
    <scope>NUCLEOTIDE SEQUENCE [LARGE SCALE GENOMIC DNA]</scope>
    <source>
        <strain evidence="3">ATCC 43588 / DSM 3639 / JCM 9404 / F1</strain>
    </source>
</reference>
<feature type="domain" description="PIN" evidence="1">
    <location>
        <begin position="7"/>
        <end position="143"/>
    </location>
</feature>
<protein>
    <submittedName>
        <fullName evidence="2">PilT protein domain protein</fullName>
    </submittedName>
</protein>
<dbReference type="HOGENOM" id="CLU_1782569_0_0_2"/>
<dbReference type="RefSeq" id="WP_011838372.1">
    <property type="nucleotide sequence ID" value="NC_009033.1"/>
</dbReference>
<dbReference type="AlphaFoldDB" id="A3DKM1"/>
<dbReference type="OrthoDB" id="21378at2157"/>
<dbReference type="InterPro" id="IPR029060">
    <property type="entry name" value="PIN-like_dom_sf"/>
</dbReference>
<dbReference type="Gene3D" id="3.40.50.1010">
    <property type="entry name" value="5'-nuclease"/>
    <property type="match status" value="1"/>
</dbReference>
<gene>
    <name evidence="2" type="ordered locus">Smar_0068</name>
</gene>
<dbReference type="STRING" id="399550.Smar_0068"/>
<dbReference type="KEGG" id="smr:Smar_0068"/>
<sequence length="151" mass="17626">MEREREVIIDTYTLLAIAYDEVSRKAYEILENVRDRKIRGLIPVTVVYEYIVHWLRGRIPVLKNIDEVLTYLKTYFKITDLSLDDYVEATQIKVRGDNILKKSKISGLRNRRLSIVDSTIIALAKRKNAPIITGDKDLEYVAKKENVDVIW</sequence>
<evidence type="ECO:0000313" key="2">
    <source>
        <dbReference type="EMBL" id="ABN69181.1"/>
    </source>
</evidence>
<name>A3DKM1_STAMF</name>
<reference evidence="2 3" key="2">
    <citation type="journal article" date="2009" name="Stand. Genomic Sci.">
        <title>Complete genome sequence of Staphylothermus marinus Stetter and Fiala 1986 type strain F1.</title>
        <authorList>
            <person name="Anderson I.J."/>
            <person name="Sun H."/>
            <person name="Lapidus A."/>
            <person name="Copeland A."/>
            <person name="Glavina Del Rio T."/>
            <person name="Tice H."/>
            <person name="Dalin E."/>
            <person name="Lucas S."/>
            <person name="Barry K."/>
            <person name="Land M."/>
            <person name="Richardson P."/>
            <person name="Huber H."/>
            <person name="Kyrpides N.C."/>
        </authorList>
    </citation>
    <scope>NUCLEOTIDE SEQUENCE [LARGE SCALE GENOMIC DNA]</scope>
    <source>
        <strain evidence="3">ATCC 43588 / DSM 3639 / JCM 9404 / F1</strain>
    </source>
</reference>
<dbReference type="Proteomes" id="UP000000254">
    <property type="component" value="Chromosome"/>
</dbReference>
<dbReference type="Pfam" id="PF01850">
    <property type="entry name" value="PIN"/>
    <property type="match status" value="1"/>
</dbReference>
<proteinExistence type="predicted"/>
<dbReference type="InterPro" id="IPR002716">
    <property type="entry name" value="PIN_dom"/>
</dbReference>
<dbReference type="EMBL" id="CP000575">
    <property type="protein sequence ID" value="ABN69181.1"/>
    <property type="molecule type" value="Genomic_DNA"/>
</dbReference>
<dbReference type="GeneID" id="4906871"/>
<accession>A3DKM1</accession>
<dbReference type="eggNOG" id="arCOG02731">
    <property type="taxonomic scope" value="Archaea"/>
</dbReference>
<keyword evidence="3" id="KW-1185">Reference proteome</keyword>